<evidence type="ECO:0000313" key="3">
    <source>
        <dbReference type="WBParaSite" id="BPAG_0000240201-mRNA-1"/>
    </source>
</evidence>
<proteinExistence type="predicted"/>
<accession>A0A0N4T2H2</accession>
<sequence>MTIGNEGNDAGNGRTDDNLSRLETCKELSDIRHAFPVLRCKHFTVISPNHHQLAKSGPLLWFPRTSLSQALKRRSMINLLREPLSSLFAPRYHDHNKSLEILFDRLVPLTLGEMLYCIQEFDLSVNICTLITCDTFHETTML</sequence>
<evidence type="ECO:0000313" key="2">
    <source>
        <dbReference type="Proteomes" id="UP000278627"/>
    </source>
</evidence>
<dbReference type="AlphaFoldDB" id="A0A0N4T2H2"/>
<reference evidence="1 2" key="2">
    <citation type="submission" date="2018-11" db="EMBL/GenBank/DDBJ databases">
        <authorList>
            <consortium name="Pathogen Informatics"/>
        </authorList>
    </citation>
    <scope>NUCLEOTIDE SEQUENCE [LARGE SCALE GENOMIC DNA]</scope>
</reference>
<keyword evidence="2" id="KW-1185">Reference proteome</keyword>
<gene>
    <name evidence="1" type="ORF">BPAG_LOCUS2372</name>
</gene>
<dbReference type="Proteomes" id="UP000278627">
    <property type="component" value="Unassembled WGS sequence"/>
</dbReference>
<reference evidence="3" key="1">
    <citation type="submission" date="2017-02" db="UniProtKB">
        <authorList>
            <consortium name="WormBaseParasite"/>
        </authorList>
    </citation>
    <scope>IDENTIFICATION</scope>
</reference>
<organism evidence="3">
    <name type="scientific">Brugia pahangi</name>
    <name type="common">Filarial nematode worm</name>
    <dbReference type="NCBI Taxonomy" id="6280"/>
    <lineage>
        <taxon>Eukaryota</taxon>
        <taxon>Metazoa</taxon>
        <taxon>Ecdysozoa</taxon>
        <taxon>Nematoda</taxon>
        <taxon>Chromadorea</taxon>
        <taxon>Rhabditida</taxon>
        <taxon>Spirurina</taxon>
        <taxon>Spiruromorpha</taxon>
        <taxon>Filarioidea</taxon>
        <taxon>Onchocercidae</taxon>
        <taxon>Brugia</taxon>
    </lineage>
</organism>
<evidence type="ECO:0000313" key="1">
    <source>
        <dbReference type="EMBL" id="VDN83558.1"/>
    </source>
</evidence>
<protein>
    <submittedName>
        <fullName evidence="1 3">Uncharacterized protein</fullName>
    </submittedName>
</protein>
<dbReference type="EMBL" id="UZAD01000333">
    <property type="protein sequence ID" value="VDN83558.1"/>
    <property type="molecule type" value="Genomic_DNA"/>
</dbReference>
<name>A0A0N4T2H2_BRUPA</name>
<dbReference type="WBParaSite" id="BPAG_0000240201-mRNA-1">
    <property type="protein sequence ID" value="BPAG_0000240201-mRNA-1"/>
    <property type="gene ID" value="BPAG_0000240201"/>
</dbReference>